<dbReference type="Pfam" id="PF03496">
    <property type="entry name" value="ADPrib_exo_Tox"/>
    <property type="match status" value="1"/>
</dbReference>
<feature type="domain" description="ADP ribosyltransferase" evidence="1">
    <location>
        <begin position="42"/>
        <end position="240"/>
    </location>
</feature>
<dbReference type="Gene3D" id="3.90.176.10">
    <property type="entry name" value="Toxin ADP-ribosyltransferase, Chain A, domain 1"/>
    <property type="match status" value="1"/>
</dbReference>
<accession>A0A645FWQ4</accession>
<sequence>MQNEQIGNTIEVAAKRFLDRTEADKLFRPWTQDLWPDFGLPEREALYEYTTGSERFNRPLRGYDRSWDNFKGIGNVPLDNEGAGQMISDLANALDKTEIQENVWLFRGSDQQSLSGMLGIDKSKIIPSNIKALNKKFSGADIMDSAFFSTGISADAGFKDRVSYEILAPKGTKGLYVEPFSKYGYNETSHIESGQYGAEWDGQYHPGGVGSEAEVILQRGTCFKIRAINEVAGKVNVILEIIS</sequence>
<name>A0A645FWQ4_9ZZZZ</name>
<dbReference type="AlphaFoldDB" id="A0A645FWQ4"/>
<reference evidence="2" key="1">
    <citation type="submission" date="2019-08" db="EMBL/GenBank/DDBJ databases">
        <authorList>
            <person name="Kucharzyk K."/>
            <person name="Murdoch R.W."/>
            <person name="Higgins S."/>
            <person name="Loffler F."/>
        </authorList>
    </citation>
    <scope>NUCLEOTIDE SEQUENCE</scope>
</reference>
<evidence type="ECO:0000313" key="2">
    <source>
        <dbReference type="EMBL" id="MPN18927.1"/>
    </source>
</evidence>
<dbReference type="GO" id="GO:0005576">
    <property type="term" value="C:extracellular region"/>
    <property type="evidence" value="ECO:0007669"/>
    <property type="project" value="InterPro"/>
</dbReference>
<dbReference type="InterPro" id="IPR003540">
    <property type="entry name" value="ADP-ribosyltransferase"/>
</dbReference>
<organism evidence="2">
    <name type="scientific">bioreactor metagenome</name>
    <dbReference type="NCBI Taxonomy" id="1076179"/>
    <lineage>
        <taxon>unclassified sequences</taxon>
        <taxon>metagenomes</taxon>
        <taxon>ecological metagenomes</taxon>
    </lineage>
</organism>
<protein>
    <recommendedName>
        <fullName evidence="1">ADP ribosyltransferase domain-containing protein</fullName>
    </recommendedName>
</protein>
<proteinExistence type="predicted"/>
<dbReference type="EMBL" id="VSSQ01066367">
    <property type="protein sequence ID" value="MPN18927.1"/>
    <property type="molecule type" value="Genomic_DNA"/>
</dbReference>
<dbReference type="SUPFAM" id="SSF56399">
    <property type="entry name" value="ADP-ribosylation"/>
    <property type="match status" value="1"/>
</dbReference>
<dbReference type="PROSITE" id="PS51996">
    <property type="entry name" value="TR_MART"/>
    <property type="match status" value="1"/>
</dbReference>
<evidence type="ECO:0000259" key="1">
    <source>
        <dbReference type="Pfam" id="PF03496"/>
    </source>
</evidence>
<comment type="caution">
    <text evidence="2">The sequence shown here is derived from an EMBL/GenBank/DDBJ whole genome shotgun (WGS) entry which is preliminary data.</text>
</comment>
<gene>
    <name evidence="2" type="ORF">SDC9_166292</name>
</gene>